<name>A0ABC8RT79_9AQUA</name>
<organism evidence="2 3">
    <name type="scientific">Ilex paraguariensis</name>
    <name type="common">yerba mate</name>
    <dbReference type="NCBI Taxonomy" id="185542"/>
    <lineage>
        <taxon>Eukaryota</taxon>
        <taxon>Viridiplantae</taxon>
        <taxon>Streptophyta</taxon>
        <taxon>Embryophyta</taxon>
        <taxon>Tracheophyta</taxon>
        <taxon>Spermatophyta</taxon>
        <taxon>Magnoliopsida</taxon>
        <taxon>eudicotyledons</taxon>
        <taxon>Gunneridae</taxon>
        <taxon>Pentapetalae</taxon>
        <taxon>asterids</taxon>
        <taxon>campanulids</taxon>
        <taxon>Aquifoliales</taxon>
        <taxon>Aquifoliaceae</taxon>
        <taxon>Ilex</taxon>
    </lineage>
</organism>
<dbReference type="Proteomes" id="UP001642360">
    <property type="component" value="Unassembled WGS sequence"/>
</dbReference>
<evidence type="ECO:0000313" key="2">
    <source>
        <dbReference type="EMBL" id="CAK9147326.1"/>
    </source>
</evidence>
<dbReference type="InterPro" id="IPR045071">
    <property type="entry name" value="BBP-like"/>
</dbReference>
<proteinExistence type="predicted"/>
<accession>A0ABC8RT79</accession>
<feature type="region of interest" description="Disordered" evidence="1">
    <location>
        <begin position="211"/>
        <end position="237"/>
    </location>
</feature>
<dbReference type="Gene3D" id="3.30.1370.10">
    <property type="entry name" value="K Homology domain, type 1"/>
    <property type="match status" value="1"/>
</dbReference>
<sequence>MRFVRSWPSLCWLKNGFIRHYLNCMDMEMTHKFDATRGYFTTYTPTECDASSLNPAQIRISHSKECVFSCLEAFACRKIKLSFDGSFLGKRAHVIYGVMVKLENPLMLMVTVSVWPDHNIEMNPLCLLLLMIYLVVKEEKLKDKPGYEHLNEPLHVLVEAELPEDIIESRLDHAVALLENLLKPMDESMDIYKKQQLRELALLNGTLREESPCMSPSMSPSMSPFNSTGMKRAKTGR</sequence>
<dbReference type="EMBL" id="CAUOFW020001669">
    <property type="protein sequence ID" value="CAK9147326.1"/>
    <property type="molecule type" value="Genomic_DNA"/>
</dbReference>
<dbReference type="SUPFAM" id="SSF54791">
    <property type="entry name" value="Eukaryotic type KH-domain (KH-domain type I)"/>
    <property type="match status" value="1"/>
</dbReference>
<evidence type="ECO:0000256" key="1">
    <source>
        <dbReference type="SAM" id="MobiDB-lite"/>
    </source>
</evidence>
<evidence type="ECO:0000313" key="3">
    <source>
        <dbReference type="Proteomes" id="UP001642360"/>
    </source>
</evidence>
<keyword evidence="3" id="KW-1185">Reference proteome</keyword>
<comment type="caution">
    <text evidence="2">The sequence shown here is derived from an EMBL/GenBank/DDBJ whole genome shotgun (WGS) entry which is preliminary data.</text>
</comment>
<protein>
    <submittedName>
        <fullName evidence="2">Uncharacterized protein</fullName>
    </submittedName>
</protein>
<gene>
    <name evidence="2" type="ORF">ILEXP_LOCUS15214</name>
</gene>
<dbReference type="PANTHER" id="PTHR11208:SF109">
    <property type="entry name" value="OS01G0886300 PROTEIN"/>
    <property type="match status" value="1"/>
</dbReference>
<dbReference type="AlphaFoldDB" id="A0ABC8RT79"/>
<dbReference type="PANTHER" id="PTHR11208">
    <property type="entry name" value="RNA-BINDING PROTEIN RELATED"/>
    <property type="match status" value="1"/>
</dbReference>
<reference evidence="2 3" key="1">
    <citation type="submission" date="2024-02" db="EMBL/GenBank/DDBJ databases">
        <authorList>
            <person name="Vignale AGUSTIN F."/>
            <person name="Sosa J E."/>
            <person name="Modenutti C."/>
        </authorList>
    </citation>
    <scope>NUCLEOTIDE SEQUENCE [LARGE SCALE GENOMIC DNA]</scope>
</reference>
<dbReference type="InterPro" id="IPR036612">
    <property type="entry name" value="KH_dom_type_1_sf"/>
</dbReference>
<feature type="compositionally biased region" description="Low complexity" evidence="1">
    <location>
        <begin position="212"/>
        <end position="224"/>
    </location>
</feature>